<dbReference type="InterPro" id="IPR025314">
    <property type="entry name" value="DUF4219"/>
</dbReference>
<evidence type="ECO:0000313" key="4">
    <source>
        <dbReference type="Proteomes" id="UP000604825"/>
    </source>
</evidence>
<organism evidence="3 4">
    <name type="scientific">Miscanthus lutarioriparius</name>
    <dbReference type="NCBI Taxonomy" id="422564"/>
    <lineage>
        <taxon>Eukaryota</taxon>
        <taxon>Viridiplantae</taxon>
        <taxon>Streptophyta</taxon>
        <taxon>Embryophyta</taxon>
        <taxon>Tracheophyta</taxon>
        <taxon>Spermatophyta</taxon>
        <taxon>Magnoliopsida</taxon>
        <taxon>Liliopsida</taxon>
        <taxon>Poales</taxon>
        <taxon>Poaceae</taxon>
        <taxon>PACMAD clade</taxon>
        <taxon>Panicoideae</taxon>
        <taxon>Andropogonodae</taxon>
        <taxon>Andropogoneae</taxon>
        <taxon>Saccharinae</taxon>
        <taxon>Miscanthus</taxon>
    </lineage>
</organism>
<sequence>MASTSSERRRKAAKGVSDAEDSSGRAARLKAAEEAAAQAVQAARQAAAAAEEAARTARVLREEIAAEKEEEELEYEEGEEEVKSSRRRSPSPPVRRRGRGGGRRESPVYDRVVYRDSGSGTNWPMLSKTNYHEWSQEMKLRMQARDLWDAVEGERVSFRDDRRAMEAIVAAVPKEMGIPLIDKRTAKEAWDAIAAARIGVDRVRRATLQRIRRDWENISVKSGESVEDFAFRLSTLHRQLVLHGDQDIDERRVVEKYLRHDTVRYRRLWLLLSASDFDMLTLEEAIGGSKAVDDREEQAPTEPITVGGKLMYLEEQWRAC</sequence>
<evidence type="ECO:0000313" key="3">
    <source>
        <dbReference type="EMBL" id="CAD6219732.1"/>
    </source>
</evidence>
<reference evidence="3" key="1">
    <citation type="submission" date="2020-10" db="EMBL/GenBank/DDBJ databases">
        <authorList>
            <person name="Han B."/>
            <person name="Lu T."/>
            <person name="Zhao Q."/>
            <person name="Huang X."/>
            <person name="Zhao Y."/>
        </authorList>
    </citation>
    <scope>NUCLEOTIDE SEQUENCE</scope>
</reference>
<comment type="caution">
    <text evidence="3">The sequence shown here is derived from an EMBL/GenBank/DDBJ whole genome shotgun (WGS) entry which is preliminary data.</text>
</comment>
<keyword evidence="4" id="KW-1185">Reference proteome</keyword>
<protein>
    <recommendedName>
        <fullName evidence="2">DUF4219 domain-containing protein</fullName>
    </recommendedName>
</protein>
<evidence type="ECO:0000256" key="1">
    <source>
        <dbReference type="SAM" id="MobiDB-lite"/>
    </source>
</evidence>
<evidence type="ECO:0000259" key="2">
    <source>
        <dbReference type="Pfam" id="PF13961"/>
    </source>
</evidence>
<feature type="compositionally biased region" description="Acidic residues" evidence="1">
    <location>
        <begin position="68"/>
        <end position="80"/>
    </location>
</feature>
<dbReference type="EMBL" id="CAJGYO010000003">
    <property type="protein sequence ID" value="CAD6219732.1"/>
    <property type="molecule type" value="Genomic_DNA"/>
</dbReference>
<feature type="compositionally biased region" description="Basic residues" evidence="1">
    <location>
        <begin position="85"/>
        <end position="101"/>
    </location>
</feature>
<feature type="region of interest" description="Disordered" evidence="1">
    <location>
        <begin position="1"/>
        <end position="32"/>
    </location>
</feature>
<feature type="domain" description="DUF4219" evidence="2">
    <location>
        <begin position="126"/>
        <end position="152"/>
    </location>
</feature>
<dbReference type="Pfam" id="PF13961">
    <property type="entry name" value="DUF4219"/>
    <property type="match status" value="1"/>
</dbReference>
<proteinExistence type="predicted"/>
<dbReference type="PANTHER" id="PTHR35317">
    <property type="entry name" value="OS04G0629600 PROTEIN"/>
    <property type="match status" value="1"/>
</dbReference>
<accession>A0A811N8W9</accession>
<name>A0A811N8W9_9POAL</name>
<gene>
    <name evidence="3" type="ORF">NCGR_LOCUS13344</name>
</gene>
<dbReference type="PANTHER" id="PTHR35317:SF23">
    <property type="entry name" value="OS04G0629600 PROTEIN"/>
    <property type="match status" value="1"/>
</dbReference>
<feature type="region of interest" description="Disordered" evidence="1">
    <location>
        <begin position="66"/>
        <end position="109"/>
    </location>
</feature>
<dbReference type="AlphaFoldDB" id="A0A811N8W9"/>
<dbReference type="Proteomes" id="UP000604825">
    <property type="component" value="Unassembled WGS sequence"/>
</dbReference>
<dbReference type="OrthoDB" id="781829at2759"/>